<proteinExistence type="predicted"/>
<gene>
    <name evidence="1" type="ORF">GALL_35590</name>
</gene>
<evidence type="ECO:0000313" key="1">
    <source>
        <dbReference type="EMBL" id="OIR16055.1"/>
    </source>
</evidence>
<dbReference type="AlphaFoldDB" id="A0A1J5T5C4"/>
<name>A0A1J5T5C4_9ZZZZ</name>
<organism evidence="1">
    <name type="scientific">mine drainage metagenome</name>
    <dbReference type="NCBI Taxonomy" id="410659"/>
    <lineage>
        <taxon>unclassified sequences</taxon>
        <taxon>metagenomes</taxon>
        <taxon>ecological metagenomes</taxon>
    </lineage>
</organism>
<sequence length="109" mass="12977">MPESDKSPLNWDIELNFDSLEIREKEPPVTQKIPPRQVIGEKFPKILERIELLWCSLELHKYLEQTLFTDRSNRQGFPKEVMQALGEIHIEHTRILKLKKIISEDVWDI</sequence>
<accession>A0A1J5T5C4</accession>
<comment type="caution">
    <text evidence="1">The sequence shown here is derived from an EMBL/GenBank/DDBJ whole genome shotgun (WGS) entry which is preliminary data.</text>
</comment>
<reference evidence="1" key="1">
    <citation type="submission" date="2016-10" db="EMBL/GenBank/DDBJ databases">
        <title>Sequence of Gallionella enrichment culture.</title>
        <authorList>
            <person name="Poehlein A."/>
            <person name="Muehling M."/>
            <person name="Daniel R."/>
        </authorList>
    </citation>
    <scope>NUCLEOTIDE SEQUENCE</scope>
</reference>
<protein>
    <submittedName>
        <fullName evidence="1">Uncharacterized protein</fullName>
    </submittedName>
</protein>
<dbReference type="EMBL" id="MLJW01000008">
    <property type="protein sequence ID" value="OIR16055.1"/>
    <property type="molecule type" value="Genomic_DNA"/>
</dbReference>